<gene>
    <name evidence="4" type="ORF">FSB_LOCUS20621</name>
</gene>
<dbReference type="Gene3D" id="3.40.50.720">
    <property type="entry name" value="NAD(P)-binding Rossmann-like Domain"/>
    <property type="match status" value="1"/>
</dbReference>
<dbReference type="InterPro" id="IPR020904">
    <property type="entry name" value="Sc_DH/Rdtase_CS"/>
</dbReference>
<evidence type="ECO:0000256" key="1">
    <source>
        <dbReference type="ARBA" id="ARBA00006484"/>
    </source>
</evidence>
<dbReference type="FunFam" id="3.40.50.720:FF:000261">
    <property type="entry name" value="NADPH-dependent 1-acyldihydroxyacetone phosphate reductase"/>
    <property type="match status" value="1"/>
</dbReference>
<organism evidence="4">
    <name type="scientific">Fagus sylvatica</name>
    <name type="common">Beechnut</name>
    <dbReference type="NCBI Taxonomy" id="28930"/>
    <lineage>
        <taxon>Eukaryota</taxon>
        <taxon>Viridiplantae</taxon>
        <taxon>Streptophyta</taxon>
        <taxon>Embryophyta</taxon>
        <taxon>Tracheophyta</taxon>
        <taxon>Spermatophyta</taxon>
        <taxon>Magnoliopsida</taxon>
        <taxon>eudicotyledons</taxon>
        <taxon>Gunneridae</taxon>
        <taxon>Pentapetalae</taxon>
        <taxon>rosids</taxon>
        <taxon>fabids</taxon>
        <taxon>Fagales</taxon>
        <taxon>Fagaceae</taxon>
        <taxon>Fagus</taxon>
    </lineage>
</organism>
<sequence>MSDNKVVLVTSCAKGGIGYEYCKAFAEQNGHVFASDISQRMHDMLDLPSDKIDTLELDVASDESVATAVNTIISKYGRIDILINNAGIGSTGPLAELPLDTIRKAWEINTLGQLRLVQQVVPYMASRHSGNIVNVGSIVGMVPTPWAGSYCASKAAVHAMSNTLRVELRPFGINVVRVLPGAVRSNLGRANIERLENHDWKIYKEFKEAIAERARASFFW</sequence>
<dbReference type="PROSITE" id="PS00061">
    <property type="entry name" value="ADH_SHORT"/>
    <property type="match status" value="1"/>
</dbReference>
<reference evidence="4" key="1">
    <citation type="submission" date="2018-02" db="EMBL/GenBank/DDBJ databases">
        <authorList>
            <person name="Cohen D.B."/>
            <person name="Kent A.D."/>
        </authorList>
    </citation>
    <scope>NUCLEOTIDE SEQUENCE</scope>
</reference>
<dbReference type="AlphaFoldDB" id="A0A2N9G0C3"/>
<comment type="similarity">
    <text evidence="1 3">Belongs to the short-chain dehydrogenases/reductases (SDR) family.</text>
</comment>
<dbReference type="SUPFAM" id="SSF51735">
    <property type="entry name" value="NAD(P)-binding Rossmann-fold domains"/>
    <property type="match status" value="1"/>
</dbReference>
<dbReference type="InterPro" id="IPR036291">
    <property type="entry name" value="NAD(P)-bd_dom_sf"/>
</dbReference>
<dbReference type="PRINTS" id="PR00080">
    <property type="entry name" value="SDRFAMILY"/>
</dbReference>
<dbReference type="Pfam" id="PF00106">
    <property type="entry name" value="adh_short"/>
    <property type="match status" value="1"/>
</dbReference>
<keyword evidence="2" id="KW-0560">Oxidoreductase</keyword>
<name>A0A2N9G0C3_FAGSY</name>
<dbReference type="GO" id="GO:0005783">
    <property type="term" value="C:endoplasmic reticulum"/>
    <property type="evidence" value="ECO:0007669"/>
    <property type="project" value="TreeGrafter"/>
</dbReference>
<proteinExistence type="inferred from homology"/>
<dbReference type="PANTHER" id="PTHR44169">
    <property type="entry name" value="NADPH-DEPENDENT 1-ACYLDIHYDROXYACETONE PHOSPHATE REDUCTASE"/>
    <property type="match status" value="1"/>
</dbReference>
<dbReference type="GO" id="GO:0016491">
    <property type="term" value="F:oxidoreductase activity"/>
    <property type="evidence" value="ECO:0007669"/>
    <property type="project" value="UniProtKB-KW"/>
</dbReference>
<evidence type="ECO:0000313" key="4">
    <source>
        <dbReference type="EMBL" id="SPC92739.1"/>
    </source>
</evidence>
<dbReference type="CDD" id="cd05374">
    <property type="entry name" value="17beta-HSD-like_SDR_c"/>
    <property type="match status" value="1"/>
</dbReference>
<dbReference type="InterPro" id="IPR002347">
    <property type="entry name" value="SDR_fam"/>
</dbReference>
<evidence type="ECO:0000256" key="2">
    <source>
        <dbReference type="ARBA" id="ARBA00023002"/>
    </source>
</evidence>
<dbReference type="PANTHER" id="PTHR44169:SF5">
    <property type="entry name" value="ENOYL-(ACYL CARRIER) REDUCTASE"/>
    <property type="match status" value="1"/>
</dbReference>
<evidence type="ECO:0000256" key="3">
    <source>
        <dbReference type="RuleBase" id="RU000363"/>
    </source>
</evidence>
<protein>
    <submittedName>
        <fullName evidence="4">Uncharacterized protein</fullName>
    </submittedName>
</protein>
<dbReference type="PRINTS" id="PR00081">
    <property type="entry name" value="GDHRDH"/>
</dbReference>
<accession>A0A2N9G0C3</accession>
<dbReference type="EMBL" id="OIVN01001335">
    <property type="protein sequence ID" value="SPC92739.1"/>
    <property type="molecule type" value="Genomic_DNA"/>
</dbReference>